<protein>
    <recommendedName>
        <fullName evidence="3">DUF2191 domain-containing protein</fullName>
    </recommendedName>
</protein>
<evidence type="ECO:0008006" key="3">
    <source>
        <dbReference type="Google" id="ProtNLM"/>
    </source>
</evidence>
<name>A0AAE3ZEC0_9ACTN</name>
<sequence>MRTTVTLEDELAVLLGKRRSERGQIFQEALNEALRNGLVEHAASPMPGRRAAEYEFKSFDLGRPLMENMDNVHEVLAAVEGEDHR</sequence>
<dbReference type="EMBL" id="JAVDXW010000001">
    <property type="protein sequence ID" value="MDR7302093.1"/>
    <property type="molecule type" value="Genomic_DNA"/>
</dbReference>
<gene>
    <name evidence="1" type="ORF">JOF55_002274</name>
</gene>
<accession>A0AAE3ZEC0</accession>
<evidence type="ECO:0000313" key="1">
    <source>
        <dbReference type="EMBL" id="MDR7302093.1"/>
    </source>
</evidence>
<dbReference type="RefSeq" id="WP_310273315.1">
    <property type="nucleotide sequence ID" value="NZ_JAVDXW010000001.1"/>
</dbReference>
<comment type="caution">
    <text evidence="1">The sequence shown here is derived from an EMBL/GenBank/DDBJ whole genome shotgun (WGS) entry which is preliminary data.</text>
</comment>
<dbReference type="Proteomes" id="UP001180845">
    <property type="component" value="Unassembled WGS sequence"/>
</dbReference>
<organism evidence="1 2">
    <name type="scientific">Haloactinomyces albus</name>
    <dbReference type="NCBI Taxonomy" id="1352928"/>
    <lineage>
        <taxon>Bacteria</taxon>
        <taxon>Bacillati</taxon>
        <taxon>Actinomycetota</taxon>
        <taxon>Actinomycetes</taxon>
        <taxon>Actinopolysporales</taxon>
        <taxon>Actinopolysporaceae</taxon>
        <taxon>Haloactinomyces</taxon>
    </lineage>
</organism>
<keyword evidence="2" id="KW-1185">Reference proteome</keyword>
<dbReference type="AlphaFoldDB" id="A0AAE3ZEC0"/>
<proteinExistence type="predicted"/>
<reference evidence="1" key="1">
    <citation type="submission" date="2023-07" db="EMBL/GenBank/DDBJ databases">
        <title>Sequencing the genomes of 1000 actinobacteria strains.</title>
        <authorList>
            <person name="Klenk H.-P."/>
        </authorList>
    </citation>
    <scope>NUCLEOTIDE SEQUENCE</scope>
    <source>
        <strain evidence="1">DSM 45977</strain>
    </source>
</reference>
<evidence type="ECO:0000313" key="2">
    <source>
        <dbReference type="Proteomes" id="UP001180845"/>
    </source>
</evidence>